<dbReference type="OrthoDB" id="6387713at2"/>
<sequence>MKCSQLLALLTLALTSTLSFSVFAGSSDPTDEEQAVLESCMSLKNAPEDRSANSCIYYIQGFLAGSLTTKSDYVLRETSGVFFDRAYQTRVGKRTSKEQPIQLCLSRDDNVEHLAERLVGHLSYPIESMQLLHTQIFDALEAESSCS</sequence>
<dbReference type="RefSeq" id="WP_126518996.1">
    <property type="nucleotide sequence ID" value="NZ_RXNU01000002.1"/>
</dbReference>
<keyword evidence="3" id="KW-1185">Reference proteome</keyword>
<name>A0A3S0RZF8_9GAMM</name>
<protein>
    <recommendedName>
        <fullName evidence="4">Rap1a immunity protein domain-containing protein</fullName>
    </recommendedName>
</protein>
<dbReference type="EMBL" id="RXNU01000002">
    <property type="protein sequence ID" value="RTR39992.1"/>
    <property type="molecule type" value="Genomic_DNA"/>
</dbReference>
<evidence type="ECO:0000313" key="3">
    <source>
        <dbReference type="Proteomes" id="UP000267448"/>
    </source>
</evidence>
<comment type="caution">
    <text evidence="2">The sequence shown here is derived from an EMBL/GenBank/DDBJ whole genome shotgun (WGS) entry which is preliminary data.</text>
</comment>
<gene>
    <name evidence="2" type="ORF">EKG38_04395</name>
</gene>
<reference evidence="2 3" key="1">
    <citation type="submission" date="2018-12" db="EMBL/GenBank/DDBJ databases">
        <authorList>
            <person name="Yu L."/>
        </authorList>
    </citation>
    <scope>NUCLEOTIDE SEQUENCE [LARGE SCALE GENOMIC DNA]</scope>
    <source>
        <strain evidence="2 3">HAW-EB2</strain>
    </source>
</reference>
<evidence type="ECO:0000256" key="1">
    <source>
        <dbReference type="SAM" id="SignalP"/>
    </source>
</evidence>
<accession>A0A3S0RZF8</accession>
<feature type="signal peptide" evidence="1">
    <location>
        <begin position="1"/>
        <end position="24"/>
    </location>
</feature>
<dbReference type="AlphaFoldDB" id="A0A3S0RZF8"/>
<evidence type="ECO:0008006" key="4">
    <source>
        <dbReference type="Google" id="ProtNLM"/>
    </source>
</evidence>
<proteinExistence type="predicted"/>
<keyword evidence="1" id="KW-0732">Signal</keyword>
<evidence type="ECO:0000313" key="2">
    <source>
        <dbReference type="EMBL" id="RTR39992.1"/>
    </source>
</evidence>
<organism evidence="2 3">
    <name type="scientific">Shewanella canadensis</name>
    <dbReference type="NCBI Taxonomy" id="271096"/>
    <lineage>
        <taxon>Bacteria</taxon>
        <taxon>Pseudomonadati</taxon>
        <taxon>Pseudomonadota</taxon>
        <taxon>Gammaproteobacteria</taxon>
        <taxon>Alteromonadales</taxon>
        <taxon>Shewanellaceae</taxon>
        <taxon>Shewanella</taxon>
    </lineage>
</organism>
<feature type="chain" id="PRO_5018577439" description="Rap1a immunity protein domain-containing protein" evidence="1">
    <location>
        <begin position="25"/>
        <end position="147"/>
    </location>
</feature>
<dbReference type="Proteomes" id="UP000267448">
    <property type="component" value="Unassembled WGS sequence"/>
</dbReference>